<dbReference type="PANTHER" id="PTHR43314">
    <property type="match status" value="1"/>
</dbReference>
<evidence type="ECO:0000256" key="5">
    <source>
        <dbReference type="ARBA" id="ARBA00022827"/>
    </source>
</evidence>
<reference evidence="10" key="1">
    <citation type="submission" date="2015-12" db="EMBL/GenBank/DDBJ databases">
        <title>Update maize B73 reference genome by single molecule sequencing technologies.</title>
        <authorList>
            <consortium name="Maize Genome Sequencing Project"/>
            <person name="Ware D."/>
        </authorList>
    </citation>
    <scope>NUCLEOTIDE SEQUENCE [LARGE SCALE GENOMIC DNA]</scope>
    <source>
        <tissue evidence="10">Seedling</tissue>
    </source>
</reference>
<dbReference type="Gene3D" id="2.40.30.10">
    <property type="entry name" value="Translation factors"/>
    <property type="match status" value="1"/>
</dbReference>
<comment type="catalytic activity">
    <reaction evidence="8">
        <text>2 reduced [2Fe-2S]-[ferredoxin] + NADP(+) + H(+) = 2 oxidized [2Fe-2S]-[ferredoxin] + NADPH</text>
        <dbReference type="Rhea" id="RHEA:20125"/>
        <dbReference type="Rhea" id="RHEA-COMP:10000"/>
        <dbReference type="Rhea" id="RHEA-COMP:10001"/>
        <dbReference type="ChEBI" id="CHEBI:15378"/>
        <dbReference type="ChEBI" id="CHEBI:33737"/>
        <dbReference type="ChEBI" id="CHEBI:33738"/>
        <dbReference type="ChEBI" id="CHEBI:57783"/>
        <dbReference type="ChEBI" id="CHEBI:58349"/>
        <dbReference type="EC" id="1.18.1.2"/>
    </reaction>
</comment>
<dbReference type="InterPro" id="IPR001709">
    <property type="entry name" value="Flavoprot_Pyr_Nucl_cyt_Rdtase"/>
</dbReference>
<name>A0A1D6L6S5_MAIZE</name>
<dbReference type="PRINTS" id="PR00371">
    <property type="entry name" value="FPNCR"/>
</dbReference>
<dbReference type="GO" id="GO:0004324">
    <property type="term" value="F:ferredoxin-NADP+ reductase activity"/>
    <property type="evidence" value="ECO:0007669"/>
    <property type="project" value="UniProtKB-EC"/>
</dbReference>
<keyword evidence="5" id="KW-0274">FAD</keyword>
<evidence type="ECO:0000259" key="9">
    <source>
        <dbReference type="PROSITE" id="PS51384"/>
    </source>
</evidence>
<dbReference type="FunFam" id="2.40.30.10:FF:000048">
    <property type="entry name" value="Ferredoxin--NADP reductase, chloroplastic"/>
    <property type="match status" value="1"/>
</dbReference>
<dbReference type="InterPro" id="IPR017938">
    <property type="entry name" value="Riboflavin_synthase-like_b-brl"/>
</dbReference>
<dbReference type="SUPFAM" id="SSF63380">
    <property type="entry name" value="Riboflavin synthase domain-like"/>
    <property type="match status" value="1"/>
</dbReference>
<evidence type="ECO:0000256" key="8">
    <source>
        <dbReference type="ARBA" id="ARBA00047776"/>
    </source>
</evidence>
<dbReference type="PROSITE" id="PS51384">
    <property type="entry name" value="FAD_FR"/>
    <property type="match status" value="1"/>
</dbReference>
<evidence type="ECO:0000256" key="4">
    <source>
        <dbReference type="ARBA" id="ARBA00022630"/>
    </source>
</evidence>
<evidence type="ECO:0000256" key="2">
    <source>
        <dbReference type="ARBA" id="ARBA00008312"/>
    </source>
</evidence>
<evidence type="ECO:0000256" key="7">
    <source>
        <dbReference type="ARBA" id="ARBA00023002"/>
    </source>
</evidence>
<feature type="domain" description="FAD-binding FR-type" evidence="9">
    <location>
        <begin position="96"/>
        <end position="230"/>
    </location>
</feature>
<evidence type="ECO:0000256" key="1">
    <source>
        <dbReference type="ARBA" id="ARBA00001974"/>
    </source>
</evidence>
<protein>
    <recommendedName>
        <fullName evidence="3">ferredoxin--NADP(+) reductase</fullName>
        <ecNumber evidence="3">1.18.1.2</ecNumber>
    </recommendedName>
</protein>
<sequence length="232" mass="24685">MATAAAASRVAVSAPVFGSDGGARSSGIKGNNNVSFGSKSWVGGTLAWESSCSVRPRRASKVLCMSVQQASRSKVSVAPLHLESAKEPPLNTYKPKEPFTATIVSVESLVGPKAPGETCHIVIDHGGNVPYWEGQSYGVIPPGENPKKPGAPQNVRLYSIASTRYGDNFDGRTGSLCVRRAVYYDPETGKEDPSKNGVCSNFLCNSKPGDKIQLTGNFLMDEKALLFVYNVL</sequence>
<comment type="similarity">
    <text evidence="2">Belongs to the ferredoxin--NADP reductase type 1 family.</text>
</comment>
<gene>
    <name evidence="10" type="ORF">ZEAMMB73_Zm00001d034345</name>
</gene>
<comment type="cofactor">
    <cofactor evidence="1">
        <name>FAD</name>
        <dbReference type="ChEBI" id="CHEBI:57692"/>
    </cofactor>
</comment>
<keyword evidence="4" id="KW-0285">Flavoprotein</keyword>
<dbReference type="EMBL" id="CM007647">
    <property type="protein sequence ID" value="ONM09997.1"/>
    <property type="molecule type" value="Genomic_DNA"/>
</dbReference>
<proteinExistence type="inferred from homology"/>
<dbReference type="InterPro" id="IPR017927">
    <property type="entry name" value="FAD-bd_FR_type"/>
</dbReference>
<organism evidence="10">
    <name type="scientific">Zea mays</name>
    <name type="common">Maize</name>
    <dbReference type="NCBI Taxonomy" id="4577"/>
    <lineage>
        <taxon>Eukaryota</taxon>
        <taxon>Viridiplantae</taxon>
        <taxon>Streptophyta</taxon>
        <taxon>Embryophyta</taxon>
        <taxon>Tracheophyta</taxon>
        <taxon>Spermatophyta</taxon>
        <taxon>Magnoliopsida</taxon>
        <taxon>Liliopsida</taxon>
        <taxon>Poales</taxon>
        <taxon>Poaceae</taxon>
        <taxon>PACMAD clade</taxon>
        <taxon>Panicoideae</taxon>
        <taxon>Andropogonodae</taxon>
        <taxon>Andropogoneae</taxon>
        <taxon>Tripsacinae</taxon>
        <taxon>Zea</taxon>
    </lineage>
</organism>
<keyword evidence="6" id="KW-0521">NADP</keyword>
<dbReference type="EC" id="1.18.1.2" evidence="3"/>
<evidence type="ECO:0000256" key="3">
    <source>
        <dbReference type="ARBA" id="ARBA00013223"/>
    </source>
</evidence>
<dbReference type="ExpressionAtlas" id="A0A1D6L6S5">
    <property type="expression patterns" value="baseline and differential"/>
</dbReference>
<dbReference type="InterPro" id="IPR015701">
    <property type="entry name" value="FNR"/>
</dbReference>
<dbReference type="AlphaFoldDB" id="A0A1D6L6S5"/>
<keyword evidence="7" id="KW-0560">Oxidoreductase</keyword>
<accession>A0A1D6L6S5</accession>
<evidence type="ECO:0000256" key="6">
    <source>
        <dbReference type="ARBA" id="ARBA00022857"/>
    </source>
</evidence>
<evidence type="ECO:0000313" key="10">
    <source>
        <dbReference type="EMBL" id="ONM09997.1"/>
    </source>
</evidence>